<accession>A0A926DTG6</accession>
<feature type="region of interest" description="Disordered" evidence="4">
    <location>
        <begin position="65"/>
        <end position="86"/>
    </location>
</feature>
<dbReference type="PRINTS" id="PR00132">
    <property type="entry name" value="GLHYDRLASE2"/>
</dbReference>
<dbReference type="Gene3D" id="2.60.40.10">
    <property type="entry name" value="Immunoglobulins"/>
    <property type="match status" value="3"/>
</dbReference>
<dbReference type="Pfam" id="PF02836">
    <property type="entry name" value="Glyco_hydro_2_C"/>
    <property type="match status" value="2"/>
</dbReference>
<dbReference type="InterPro" id="IPR051913">
    <property type="entry name" value="GH2_Domain-Containing"/>
</dbReference>
<evidence type="ECO:0000259" key="8">
    <source>
        <dbReference type="Pfam" id="PF16355"/>
    </source>
</evidence>
<dbReference type="SUPFAM" id="SSF51445">
    <property type="entry name" value="(Trans)glycosidases"/>
    <property type="match status" value="1"/>
</dbReference>
<dbReference type="Pfam" id="PF16355">
    <property type="entry name" value="DUF4982"/>
    <property type="match status" value="1"/>
</dbReference>
<dbReference type="Pfam" id="PF00703">
    <property type="entry name" value="Glyco_hydro_2"/>
    <property type="match status" value="1"/>
</dbReference>
<dbReference type="InterPro" id="IPR036156">
    <property type="entry name" value="Beta-gal/glucu_dom_sf"/>
</dbReference>
<feature type="domain" description="Glycoside hydrolase family 2 immunoglobulin-like beta-sandwich" evidence="5">
    <location>
        <begin position="204"/>
        <end position="297"/>
    </location>
</feature>
<proteinExistence type="inferred from homology"/>
<dbReference type="PANTHER" id="PTHR42732:SF1">
    <property type="entry name" value="BETA-MANNOSIDASE"/>
    <property type="match status" value="1"/>
</dbReference>
<keyword evidence="3" id="KW-0326">Glycosidase</keyword>
<evidence type="ECO:0000259" key="5">
    <source>
        <dbReference type="Pfam" id="PF00703"/>
    </source>
</evidence>
<evidence type="ECO:0000313" key="10">
    <source>
        <dbReference type="EMBL" id="MBC8544351.1"/>
    </source>
</evidence>
<dbReference type="InterPro" id="IPR032311">
    <property type="entry name" value="DUF4982"/>
</dbReference>
<dbReference type="InterPro" id="IPR013783">
    <property type="entry name" value="Ig-like_fold"/>
</dbReference>
<feature type="compositionally biased region" description="Basic and acidic residues" evidence="4">
    <location>
        <begin position="65"/>
        <end position="74"/>
    </location>
</feature>
<reference evidence="10" key="1">
    <citation type="submission" date="2020-08" db="EMBL/GenBank/DDBJ databases">
        <title>Genome public.</title>
        <authorList>
            <person name="Liu C."/>
            <person name="Sun Q."/>
        </authorList>
    </citation>
    <scope>NUCLEOTIDE SEQUENCE</scope>
    <source>
        <strain evidence="10">NSJ-32</strain>
    </source>
</reference>
<dbReference type="RefSeq" id="WP_177718828.1">
    <property type="nucleotide sequence ID" value="NZ_JACRSQ010000020.1"/>
</dbReference>
<sequence>MIRHIFDQDWTFYLQAETDPEVEYGFLKHQEASLFASRHFDSSSWQKIELPHDWGVELPFDRNADPSHGHRPISEQRGNFADENGTPLRTKAYPIGWYRKNFVVGEDKRDRRFILAFEGVYRDCMVWVNGAYIDGHLSGYTGFSLDITDQIAFGESNSIAVRVDASQYEGWWYEGAGIYRHVWLYEAGPVHIPLEETYIRAFVSGEIAIHTKVSNQLEQSGVYEVEAAVTAPDGRKFSLGVEEVQPNPWEVLDVQLSGVISNPILWELENPQLYTLTLTIYREGIPLDEETTSFGFRDIVFDAEKGCFLNGRHIEIQGVCVHQDFAGVGVALPDRITQYKIEKLKEMGVNAYRSSHHPPSPALLDACDRLGMLVMDEHRQTSSTPEGLRQLTALVKRDRNHPCVILWSIGNEEHQIQSNEFGERAAKTMIRTIRQLDDTRAVTYGGNNGADFEGINGVVDVRGINYIRLVGDVDAYHAAHPGQPIIGSEEASVVMARGIYKNDPQTGYVSAYDENTMSWGSTAEGWWKFYHARPYLCGAFVWTGFDYRGEPSPFVNQDSCSNFGIMDLCGFPKDVYYYYQSWWTAEPVLHLMPHWNHTPGEPVRVVVYTNCDAVELWLNQKKIGEQRVERDGCAHFATIFEPGELMAIGYQGGKEILRDICVTAEEPAVIRIQPDRNEVAADGDVAILTVQLEDAHGTPVPHADRLLYFRVQGGVPIGVGNGDPVSTEPEVFPDLVEDHPLGEWFLRQGGIVIPVSVETPCQEKPWGRQDLMEITEVEEGHPAFNDRKRLIWSVQSSPEECKEYTVSFQGEGGKAQLVFKKIYGEYEIRLNGTQIAAGKDHSTKHRDRDWSSCVLDVSLVKGENRLTVVCKSSTGRCGLHDGVYRRSTRRAVWSRSTFGGKCMLLVRSQQEPIHVEAFGQGLESGHAVIGIAQ</sequence>
<dbReference type="NCBIfam" id="NF041462">
    <property type="entry name" value="GalA"/>
    <property type="match status" value="1"/>
</dbReference>
<dbReference type="InterPro" id="IPR006103">
    <property type="entry name" value="Glyco_hydro_2_cat"/>
</dbReference>
<evidence type="ECO:0000313" key="11">
    <source>
        <dbReference type="Proteomes" id="UP000657006"/>
    </source>
</evidence>
<name>A0A926DTG6_9FIRM</name>
<dbReference type="Proteomes" id="UP000657006">
    <property type="component" value="Unassembled WGS sequence"/>
</dbReference>
<feature type="domain" description="Glycosyl hydrolases family 2 sugar binding" evidence="7">
    <location>
        <begin position="91"/>
        <end position="186"/>
    </location>
</feature>
<dbReference type="SUPFAM" id="SSF49785">
    <property type="entry name" value="Galactose-binding domain-like"/>
    <property type="match status" value="1"/>
</dbReference>
<dbReference type="InterPro" id="IPR048230">
    <property type="entry name" value="GalA-like"/>
</dbReference>
<dbReference type="SUPFAM" id="SSF49303">
    <property type="entry name" value="beta-Galactosidase/glucuronidase domain"/>
    <property type="match status" value="1"/>
</dbReference>
<evidence type="ECO:0000259" key="7">
    <source>
        <dbReference type="Pfam" id="PF02837"/>
    </source>
</evidence>
<dbReference type="InterPro" id="IPR006101">
    <property type="entry name" value="Glyco_hydro_2"/>
</dbReference>
<evidence type="ECO:0000256" key="4">
    <source>
        <dbReference type="SAM" id="MobiDB-lite"/>
    </source>
</evidence>
<dbReference type="AlphaFoldDB" id="A0A926DTG6"/>
<feature type="domain" description="Glycoside hydrolase family 2" evidence="9">
    <location>
        <begin position="670"/>
        <end position="730"/>
    </location>
</feature>
<feature type="domain" description="DUF4982" evidence="8">
    <location>
        <begin position="600"/>
        <end position="656"/>
    </location>
</feature>
<dbReference type="GO" id="GO:0004553">
    <property type="term" value="F:hydrolase activity, hydrolyzing O-glycosyl compounds"/>
    <property type="evidence" value="ECO:0007669"/>
    <property type="project" value="InterPro"/>
</dbReference>
<feature type="domain" description="Glycoside hydrolase family 2 catalytic" evidence="6">
    <location>
        <begin position="307"/>
        <end position="380"/>
    </location>
</feature>
<dbReference type="InterPro" id="IPR006102">
    <property type="entry name" value="Ig-like_GH2"/>
</dbReference>
<dbReference type="Pfam" id="PF02837">
    <property type="entry name" value="Glyco_hydro_2_N"/>
    <property type="match status" value="1"/>
</dbReference>
<dbReference type="Pfam" id="PF18565">
    <property type="entry name" value="Glyco_hydro2_C5"/>
    <property type="match status" value="1"/>
</dbReference>
<evidence type="ECO:0000259" key="9">
    <source>
        <dbReference type="Pfam" id="PF18565"/>
    </source>
</evidence>
<evidence type="ECO:0000256" key="2">
    <source>
        <dbReference type="ARBA" id="ARBA00022801"/>
    </source>
</evidence>
<evidence type="ECO:0000256" key="3">
    <source>
        <dbReference type="ARBA" id="ARBA00023295"/>
    </source>
</evidence>
<dbReference type="InterPro" id="IPR006104">
    <property type="entry name" value="Glyco_hydro_2_N"/>
</dbReference>
<dbReference type="EMBL" id="JACRSQ010000020">
    <property type="protein sequence ID" value="MBC8544351.1"/>
    <property type="molecule type" value="Genomic_DNA"/>
</dbReference>
<protein>
    <submittedName>
        <fullName evidence="10">Glycoside hydrolase family 2 protein</fullName>
    </submittedName>
</protein>
<evidence type="ECO:0000259" key="6">
    <source>
        <dbReference type="Pfam" id="PF02836"/>
    </source>
</evidence>
<dbReference type="Gene3D" id="2.60.120.260">
    <property type="entry name" value="Galactose-binding domain-like"/>
    <property type="match status" value="1"/>
</dbReference>
<dbReference type="InterPro" id="IPR040605">
    <property type="entry name" value="Glyco_hydro2_dom5"/>
</dbReference>
<feature type="domain" description="Glycoside hydrolase family 2 catalytic" evidence="6">
    <location>
        <begin position="388"/>
        <end position="553"/>
    </location>
</feature>
<dbReference type="InterPro" id="IPR017853">
    <property type="entry name" value="GH"/>
</dbReference>
<dbReference type="InterPro" id="IPR023232">
    <property type="entry name" value="Glyco_hydro_2_AS"/>
</dbReference>
<keyword evidence="11" id="KW-1185">Reference proteome</keyword>
<gene>
    <name evidence="10" type="ORF">H8730_12465</name>
</gene>
<comment type="caution">
    <text evidence="10">The sequence shown here is derived from an EMBL/GenBank/DDBJ whole genome shotgun (WGS) entry which is preliminary data.</text>
</comment>
<keyword evidence="2 10" id="KW-0378">Hydrolase</keyword>
<comment type="similarity">
    <text evidence="1">Belongs to the glycosyl hydrolase 2 family.</text>
</comment>
<dbReference type="PROSITE" id="PS00608">
    <property type="entry name" value="GLYCOSYL_HYDROL_F2_2"/>
    <property type="match status" value="1"/>
</dbReference>
<dbReference type="PANTHER" id="PTHR42732">
    <property type="entry name" value="BETA-GALACTOSIDASE"/>
    <property type="match status" value="1"/>
</dbReference>
<dbReference type="InterPro" id="IPR008979">
    <property type="entry name" value="Galactose-bd-like_sf"/>
</dbReference>
<organism evidence="10 11">
    <name type="scientific">Bianquea renquensis</name>
    <dbReference type="NCBI Taxonomy" id="2763661"/>
    <lineage>
        <taxon>Bacteria</taxon>
        <taxon>Bacillati</taxon>
        <taxon>Bacillota</taxon>
        <taxon>Clostridia</taxon>
        <taxon>Eubacteriales</taxon>
        <taxon>Bianqueaceae</taxon>
        <taxon>Bianquea</taxon>
    </lineage>
</organism>
<dbReference type="Gene3D" id="3.20.20.80">
    <property type="entry name" value="Glycosidases"/>
    <property type="match status" value="1"/>
</dbReference>
<evidence type="ECO:0000256" key="1">
    <source>
        <dbReference type="ARBA" id="ARBA00007401"/>
    </source>
</evidence>
<dbReference type="GO" id="GO:0005975">
    <property type="term" value="P:carbohydrate metabolic process"/>
    <property type="evidence" value="ECO:0007669"/>
    <property type="project" value="InterPro"/>
</dbReference>